<dbReference type="EMBL" id="JAKKPZ010000002">
    <property type="protein sequence ID" value="KAI1726026.1"/>
    <property type="molecule type" value="Genomic_DNA"/>
</dbReference>
<comment type="caution">
    <text evidence="1">The sequence shown here is derived from an EMBL/GenBank/DDBJ whole genome shotgun (WGS) entry which is preliminary data.</text>
</comment>
<proteinExistence type="predicted"/>
<sequence>MMLRVVGKFEFLRIQSNEVLGVRKITLGLTKYSAPSPSASLDEKTTKEIPNAAIGSKYSEKTTGQRHQRQFGAGANGIRKTNQYHQPRGKHWSNFGRTQNSYGRSWNGQKSNLNDLQPIIDRIRNERKHAGADYEVILNKVHQTTRLPDNIVYYLILAGGQIKGHPMPEVRNQYLFRLMNKIKHEGHQIGILSMNALLEVMIDNNEEVDVIDFLQVVERKGLDLNVKTYTELARAYAIQGNGNAILSILSHLKEEQQTNQLSQDAPSAENGYAQQNGQVENVIQPVLNYLAYAEALSGQHENVYAIAKSAAQQFDLNAKRIYLHAASGFAKKGDIKEVESIMQRTPVRPTEGHVLKMICEIYLTLLHHTYDALEIMRPFLHLDHNGKLSEKMHMKQYLRDVVKLVNNGKLTEMEQALQLIPDNSKRFFELHQFPARTMLDYGLKMLDSGKPDELQKIVDAFKRPMPNKNTDDFFWFFIEEFFRRTGKPINVNEAWPLYLSLTEDNNSATSTRRFHRNTTTKLLHLAINETFPNKSSDSKTGSETRVSTCDKILQTVEECDSPATRQALRRTMLNEIIIGWPDSERNNKKMNFSYLVG</sequence>
<dbReference type="Pfam" id="PF13812">
    <property type="entry name" value="PPR_3"/>
    <property type="match status" value="1"/>
</dbReference>
<dbReference type="InterPro" id="IPR002885">
    <property type="entry name" value="PPR_rpt"/>
</dbReference>
<name>A0AAD4NGP4_9BILA</name>
<dbReference type="InterPro" id="IPR011990">
    <property type="entry name" value="TPR-like_helical_dom_sf"/>
</dbReference>
<dbReference type="Gene3D" id="1.25.40.10">
    <property type="entry name" value="Tetratricopeptide repeat domain"/>
    <property type="match status" value="1"/>
</dbReference>
<dbReference type="AlphaFoldDB" id="A0AAD4NGP4"/>
<dbReference type="GO" id="GO:0070129">
    <property type="term" value="P:regulation of mitochondrial translation"/>
    <property type="evidence" value="ECO:0007669"/>
    <property type="project" value="TreeGrafter"/>
</dbReference>
<dbReference type="InterPro" id="IPR033490">
    <property type="entry name" value="LRP130"/>
</dbReference>
<keyword evidence="2" id="KW-1185">Reference proteome</keyword>
<dbReference type="GO" id="GO:0003730">
    <property type="term" value="F:mRNA 3'-UTR binding"/>
    <property type="evidence" value="ECO:0007669"/>
    <property type="project" value="TreeGrafter"/>
</dbReference>
<dbReference type="PANTHER" id="PTHR46669">
    <property type="entry name" value="LEUCINE-RICH PPR MOTIF-CONTAINING PROTEIN, MITOCHONDRIAL"/>
    <property type="match status" value="1"/>
</dbReference>
<dbReference type="Proteomes" id="UP001201812">
    <property type="component" value="Unassembled WGS sequence"/>
</dbReference>
<dbReference type="PANTHER" id="PTHR46669:SF3">
    <property type="entry name" value="LEUCINE-RICH PPR MOTIF-CONTAINING PROTEIN, MITOCHONDRIAL"/>
    <property type="match status" value="1"/>
</dbReference>
<reference evidence="1" key="1">
    <citation type="submission" date="2022-01" db="EMBL/GenBank/DDBJ databases">
        <title>Genome Sequence Resource for Two Populations of Ditylenchus destructor, the Migratory Endoparasitic Phytonematode.</title>
        <authorList>
            <person name="Zhang H."/>
            <person name="Lin R."/>
            <person name="Xie B."/>
        </authorList>
    </citation>
    <scope>NUCLEOTIDE SEQUENCE</scope>
    <source>
        <strain evidence="1">BazhouSP</strain>
    </source>
</reference>
<protein>
    <submittedName>
        <fullName evidence="1">Leucine-rich PPR motif-containing protein, mitochondrial</fullName>
    </submittedName>
</protein>
<evidence type="ECO:0000313" key="1">
    <source>
        <dbReference type="EMBL" id="KAI1726026.1"/>
    </source>
</evidence>
<dbReference type="GO" id="GO:0005739">
    <property type="term" value="C:mitochondrion"/>
    <property type="evidence" value="ECO:0007669"/>
    <property type="project" value="TreeGrafter"/>
</dbReference>
<dbReference type="GO" id="GO:0005634">
    <property type="term" value="C:nucleus"/>
    <property type="evidence" value="ECO:0007669"/>
    <property type="project" value="TreeGrafter"/>
</dbReference>
<evidence type="ECO:0000313" key="2">
    <source>
        <dbReference type="Proteomes" id="UP001201812"/>
    </source>
</evidence>
<gene>
    <name evidence="1" type="ORF">DdX_02719</name>
</gene>
<accession>A0AAD4NGP4</accession>
<organism evidence="1 2">
    <name type="scientific">Ditylenchus destructor</name>
    <dbReference type="NCBI Taxonomy" id="166010"/>
    <lineage>
        <taxon>Eukaryota</taxon>
        <taxon>Metazoa</taxon>
        <taxon>Ecdysozoa</taxon>
        <taxon>Nematoda</taxon>
        <taxon>Chromadorea</taxon>
        <taxon>Rhabditida</taxon>
        <taxon>Tylenchina</taxon>
        <taxon>Tylenchomorpha</taxon>
        <taxon>Sphaerularioidea</taxon>
        <taxon>Anguinidae</taxon>
        <taxon>Anguininae</taxon>
        <taxon>Ditylenchus</taxon>
    </lineage>
</organism>